<feature type="non-terminal residue" evidence="2">
    <location>
        <position position="1"/>
    </location>
</feature>
<gene>
    <name evidence="2" type="ORF">Tci_929684</name>
</gene>
<evidence type="ECO:0000259" key="1">
    <source>
        <dbReference type="PROSITE" id="PS50988"/>
    </source>
</evidence>
<dbReference type="InterPro" id="IPR008858">
    <property type="entry name" value="TROVE_dom"/>
</dbReference>
<name>A0A699XCW1_TANCI</name>
<organism evidence="2">
    <name type="scientific">Tanacetum cinerariifolium</name>
    <name type="common">Dalmatian daisy</name>
    <name type="synonym">Chrysanthemum cinerariifolium</name>
    <dbReference type="NCBI Taxonomy" id="118510"/>
    <lineage>
        <taxon>Eukaryota</taxon>
        <taxon>Viridiplantae</taxon>
        <taxon>Streptophyta</taxon>
        <taxon>Embryophyta</taxon>
        <taxon>Tracheophyta</taxon>
        <taxon>Spermatophyta</taxon>
        <taxon>Magnoliopsida</taxon>
        <taxon>eudicotyledons</taxon>
        <taxon>Gunneridae</taxon>
        <taxon>Pentapetalae</taxon>
        <taxon>asterids</taxon>
        <taxon>campanulids</taxon>
        <taxon>Asterales</taxon>
        <taxon>Asteraceae</taxon>
        <taxon>Asteroideae</taxon>
        <taxon>Anthemideae</taxon>
        <taxon>Anthemidinae</taxon>
        <taxon>Tanacetum</taxon>
    </lineage>
</organism>
<feature type="domain" description="TROVE" evidence="1">
    <location>
        <begin position="1"/>
        <end position="84"/>
    </location>
</feature>
<dbReference type="GO" id="GO:0003723">
    <property type="term" value="F:RNA binding"/>
    <property type="evidence" value="ECO:0007669"/>
    <property type="project" value="InterPro"/>
</dbReference>
<proteinExistence type="predicted"/>
<feature type="non-terminal residue" evidence="2">
    <location>
        <position position="84"/>
    </location>
</feature>
<accession>A0A699XCW1</accession>
<protein>
    <recommendedName>
        <fullName evidence="1">TROVE domain-containing protein</fullName>
    </recommendedName>
</protein>
<dbReference type="EMBL" id="BKCJ011844230">
    <property type="protein sequence ID" value="GFD57715.1"/>
    <property type="molecule type" value="Genomic_DNA"/>
</dbReference>
<reference evidence="2" key="1">
    <citation type="journal article" date="2019" name="Sci. Rep.">
        <title>Draft genome of Tanacetum cinerariifolium, the natural source of mosquito coil.</title>
        <authorList>
            <person name="Yamashiro T."/>
            <person name="Shiraishi A."/>
            <person name="Satake H."/>
            <person name="Nakayama K."/>
        </authorList>
    </citation>
    <scope>NUCLEOTIDE SEQUENCE</scope>
</reference>
<dbReference type="AlphaFoldDB" id="A0A699XCW1"/>
<sequence length="84" mass="9475">RFDGYQMAKYNRDGAVRLRDALFLVHPNAKDEAQQALFNQLVRGELPTPYTWETELSGVGQAAYASDADRQTAVRQTWETLIGS</sequence>
<dbReference type="SUPFAM" id="SSF140864">
    <property type="entry name" value="TROVE domain-like"/>
    <property type="match status" value="1"/>
</dbReference>
<comment type="caution">
    <text evidence="2">The sequence shown here is derived from an EMBL/GenBank/DDBJ whole genome shotgun (WGS) entry which is preliminary data.</text>
</comment>
<evidence type="ECO:0000313" key="2">
    <source>
        <dbReference type="EMBL" id="GFD57715.1"/>
    </source>
</evidence>
<dbReference type="PROSITE" id="PS50988">
    <property type="entry name" value="TROVE"/>
    <property type="match status" value="1"/>
</dbReference>
<dbReference type="InterPro" id="IPR037214">
    <property type="entry name" value="TROVE_dom_sf"/>
</dbReference>